<dbReference type="PANTHER" id="PTHR33835:SF2">
    <property type="entry name" value="LYSINE-TRNA LIGASE"/>
    <property type="match status" value="1"/>
</dbReference>
<keyword evidence="1" id="KW-0732">Signal</keyword>
<evidence type="ECO:0000313" key="2">
    <source>
        <dbReference type="EMBL" id="CAG9293638.1"/>
    </source>
</evidence>
<protein>
    <submittedName>
        <fullName evidence="2">Uncharacterized protein</fullName>
    </submittedName>
</protein>
<proteinExistence type="predicted"/>
<organism evidence="2">
    <name type="scientific">Phaeodactylum tricornutum</name>
    <name type="common">Diatom</name>
    <dbReference type="NCBI Taxonomy" id="2850"/>
    <lineage>
        <taxon>Eukaryota</taxon>
        <taxon>Sar</taxon>
        <taxon>Stramenopiles</taxon>
        <taxon>Ochrophyta</taxon>
        <taxon>Bacillariophyta</taxon>
        <taxon>Bacillariophyceae</taxon>
        <taxon>Bacillariophycidae</taxon>
        <taxon>Naviculales</taxon>
        <taxon>Phaeodactylaceae</taxon>
        <taxon>Phaeodactylum</taxon>
    </lineage>
</organism>
<dbReference type="AlphaFoldDB" id="A0A8J9TZC9"/>
<dbReference type="Proteomes" id="UP000836788">
    <property type="component" value="Chromosome 8"/>
</dbReference>
<name>A0A8J9TZC9_PHATR</name>
<dbReference type="PANTHER" id="PTHR33835">
    <property type="entry name" value="YALI0C07656P"/>
    <property type="match status" value="1"/>
</dbReference>
<reference evidence="2" key="1">
    <citation type="submission" date="2022-02" db="EMBL/GenBank/DDBJ databases">
        <authorList>
            <person name="Giguere J D."/>
        </authorList>
    </citation>
    <scope>NUCLEOTIDE SEQUENCE</scope>
    <source>
        <strain evidence="2">CCAP 1055/1</strain>
    </source>
</reference>
<sequence length="493" mass="53936">MRHHILALPCILSLATAFSGTQPSIRSSSAAPSAATMLSMSDNSSSRSDELSRRQLGELAFAASGLGVTYFGTRERDPLDYGLWGVLPVGTYKKKKTILDTIIPDNMWTFDQKFGILDVQVPLRMTVTRLSSGGLFVYNPVAGTPEMVGMLQKLVDQYGPVKHIAVGSVALEHKVYAGVLAQKFPSAQVWLTPGQYSFPLNLPESFLGFPKSRTRAMPASIDDAPEDWKADFDVAVLGPIISRDGAFAETVFFHKPTKTLLVTDTAVQVTEEVPAIYDSDPSPLLYHARDTITDNVQDTPETRKKRDGGVLFCSDSILRRVRSLLRIFSQQFRSVDQTSTRTLQVFIRGTGMVTKSLVGVLLTGDGTKPLVAPILQTLLLNRSPVEVLDFADKVSQWPFTRIIPAHLKNNIAMTGDEYRKSFGFLEEKGVPLGYPKPLQSDLQLLLDAEQSLVESGAIKPAPPKVGGQYSRAEIIAKTSYQCRAGTCAPQANP</sequence>
<accession>A0A8J9TZC9</accession>
<dbReference type="EMBL" id="OU594949">
    <property type="protein sequence ID" value="CAG9293638.1"/>
    <property type="molecule type" value="Genomic_DNA"/>
</dbReference>
<gene>
    <name evidence="2" type="ORF">PTTT1_LOCUS52116</name>
</gene>
<evidence type="ECO:0000256" key="1">
    <source>
        <dbReference type="SAM" id="SignalP"/>
    </source>
</evidence>
<feature type="chain" id="PRO_5035470454" evidence="1">
    <location>
        <begin position="18"/>
        <end position="493"/>
    </location>
</feature>
<dbReference type="InterPro" id="IPR025638">
    <property type="entry name" value="DUF4336"/>
</dbReference>
<feature type="signal peptide" evidence="1">
    <location>
        <begin position="1"/>
        <end position="17"/>
    </location>
</feature>
<dbReference type="Pfam" id="PF14234">
    <property type="entry name" value="DUF4336"/>
    <property type="match status" value="1"/>
</dbReference>